<sequence>MAPSEDTIIKALKDGVVELYRKDPDVLTVKYVRNHVAKDLDIDPSFFLSPEWKEKSKTTIKEAVPRTPAKSRAKKRKQVESDEEDEDDDLSDESPEDSEATPPPEKKPTPKKRAAPKPKKSTKASKVQDSEAEPEEEPKKATPKRKTSTPKSKKAKAGSDVESIASSVLLSTPEVSDEEGPNKPVASKLRKNLEGRPKNKPKPRDSETEEELTPPPLSREEEAEQDKIAAKLAASKAAEKADASESEMSIVIDEGPKPKRKRKSSEKETKEPKSKKAKGESKAKTSKAVLSPQEEQIKTLQSQLVKCGIRKIWQFELKEYNDDSKAKIAHLSKMLKDAGMVGRFSDARAKEIKEMRELQADLEDVQKGEQSWGMTSGRRSRSTAVKKSMKLPSESDEEDDEVGGGQRRTMRAKTNEEESEDEEERAEKIRKARAKAGIVFSESGSDSD</sequence>
<feature type="compositionally biased region" description="Basic residues" evidence="1">
    <location>
        <begin position="141"/>
        <end position="156"/>
    </location>
</feature>
<feature type="compositionally biased region" description="Basic and acidic residues" evidence="1">
    <location>
        <begin position="51"/>
        <end position="64"/>
    </location>
</feature>
<evidence type="ECO:0008006" key="4">
    <source>
        <dbReference type="Google" id="ProtNLM"/>
    </source>
</evidence>
<dbReference type="AlphaFoldDB" id="A0A9N9PTU0"/>
<dbReference type="OrthoDB" id="552755at2759"/>
<feature type="compositionally biased region" description="Basic and acidic residues" evidence="1">
    <location>
        <begin position="265"/>
        <end position="283"/>
    </location>
</feature>
<feature type="compositionally biased region" description="Polar residues" evidence="1">
    <location>
        <begin position="164"/>
        <end position="174"/>
    </location>
</feature>
<proteinExistence type="predicted"/>
<accession>A0A9N9PTU0</accession>
<name>A0A9N9PTU0_9HELO</name>
<protein>
    <recommendedName>
        <fullName evidence="4">Transcriptional regulator</fullName>
    </recommendedName>
</protein>
<dbReference type="PANTHER" id="PTHR15410">
    <property type="entry name" value="HIRA-INTERACTING PROTEIN 3"/>
    <property type="match status" value="1"/>
</dbReference>
<comment type="caution">
    <text evidence="2">The sequence shown here is derived from an EMBL/GenBank/DDBJ whole genome shotgun (WGS) entry which is preliminary data.</text>
</comment>
<evidence type="ECO:0000313" key="3">
    <source>
        <dbReference type="Proteomes" id="UP000696280"/>
    </source>
</evidence>
<dbReference type="EMBL" id="CAJVRL010000058">
    <property type="protein sequence ID" value="CAG8954893.1"/>
    <property type="molecule type" value="Genomic_DNA"/>
</dbReference>
<feature type="region of interest" description="Disordered" evidence="1">
    <location>
        <begin position="362"/>
        <end position="448"/>
    </location>
</feature>
<dbReference type="Proteomes" id="UP000696280">
    <property type="component" value="Unassembled WGS sequence"/>
</dbReference>
<organism evidence="2 3">
    <name type="scientific">Hymenoscyphus fraxineus</name>
    <dbReference type="NCBI Taxonomy" id="746836"/>
    <lineage>
        <taxon>Eukaryota</taxon>
        <taxon>Fungi</taxon>
        <taxon>Dikarya</taxon>
        <taxon>Ascomycota</taxon>
        <taxon>Pezizomycotina</taxon>
        <taxon>Leotiomycetes</taxon>
        <taxon>Helotiales</taxon>
        <taxon>Helotiaceae</taxon>
        <taxon>Hymenoscyphus</taxon>
    </lineage>
</organism>
<evidence type="ECO:0000256" key="1">
    <source>
        <dbReference type="SAM" id="MobiDB-lite"/>
    </source>
</evidence>
<feature type="compositionally biased region" description="Basic and acidic residues" evidence="1">
    <location>
        <begin position="191"/>
        <end position="206"/>
    </location>
</feature>
<dbReference type="PANTHER" id="PTHR15410:SF2">
    <property type="entry name" value="HIRA-INTERACTING PROTEIN 3"/>
    <property type="match status" value="1"/>
</dbReference>
<gene>
    <name evidence="2" type="ORF">HYFRA_00008581</name>
</gene>
<dbReference type="InterPro" id="IPR037647">
    <property type="entry name" value="HIRIP3"/>
</dbReference>
<dbReference type="GO" id="GO:0005634">
    <property type="term" value="C:nucleus"/>
    <property type="evidence" value="ECO:0007669"/>
    <property type="project" value="TreeGrafter"/>
</dbReference>
<feature type="compositionally biased region" description="Basic residues" evidence="1">
    <location>
        <begin position="109"/>
        <end position="123"/>
    </location>
</feature>
<feature type="compositionally biased region" description="Acidic residues" evidence="1">
    <location>
        <begin position="81"/>
        <end position="99"/>
    </location>
</feature>
<reference evidence="2" key="1">
    <citation type="submission" date="2021-07" db="EMBL/GenBank/DDBJ databases">
        <authorList>
            <person name="Durling M."/>
        </authorList>
    </citation>
    <scope>NUCLEOTIDE SEQUENCE</scope>
</reference>
<keyword evidence="3" id="KW-1185">Reference proteome</keyword>
<evidence type="ECO:0000313" key="2">
    <source>
        <dbReference type="EMBL" id="CAG8954893.1"/>
    </source>
</evidence>
<feature type="region of interest" description="Disordered" evidence="1">
    <location>
        <begin position="40"/>
        <end position="296"/>
    </location>
</feature>